<dbReference type="EMBL" id="MPDP01000090">
    <property type="protein sequence ID" value="KAK1482552.1"/>
    <property type="molecule type" value="Genomic_DNA"/>
</dbReference>
<protein>
    <submittedName>
        <fullName evidence="1">Uncharacterized protein</fullName>
    </submittedName>
</protein>
<reference evidence="1" key="1">
    <citation type="submission" date="2016-11" db="EMBL/GenBank/DDBJ databases">
        <title>The genome sequence of Colletotrichum cuscutae.</title>
        <authorList>
            <person name="Baroncelli R."/>
        </authorList>
    </citation>
    <scope>NUCLEOTIDE SEQUENCE</scope>
    <source>
        <strain evidence="1">IMI 304802</strain>
    </source>
</reference>
<keyword evidence="2" id="KW-1185">Reference proteome</keyword>
<evidence type="ECO:0000313" key="1">
    <source>
        <dbReference type="EMBL" id="KAK1482552.1"/>
    </source>
</evidence>
<sequence length="123" mass="13624">MPLTSPHLYRPLCPKSWHTQSDLNPPTLGGWSSVTAYRRVAFAPASSTLGHGRSRPNGWTTQEWFPTGHLWLPLRLRKLSADASSTMMSPDLESLIHRESIKVHVPSNLAMIVLGSSITEPPD</sequence>
<gene>
    <name evidence="1" type="ORF">CCUS01_04165</name>
</gene>
<proteinExistence type="predicted"/>
<accession>A0AAI9Y3W3</accession>
<dbReference type="AlphaFoldDB" id="A0AAI9Y3W3"/>
<name>A0AAI9Y3W3_9PEZI</name>
<evidence type="ECO:0000313" key="2">
    <source>
        <dbReference type="Proteomes" id="UP001239213"/>
    </source>
</evidence>
<comment type="caution">
    <text evidence="1">The sequence shown here is derived from an EMBL/GenBank/DDBJ whole genome shotgun (WGS) entry which is preliminary data.</text>
</comment>
<organism evidence="1 2">
    <name type="scientific">Colletotrichum cuscutae</name>
    <dbReference type="NCBI Taxonomy" id="1209917"/>
    <lineage>
        <taxon>Eukaryota</taxon>
        <taxon>Fungi</taxon>
        <taxon>Dikarya</taxon>
        <taxon>Ascomycota</taxon>
        <taxon>Pezizomycotina</taxon>
        <taxon>Sordariomycetes</taxon>
        <taxon>Hypocreomycetidae</taxon>
        <taxon>Glomerellales</taxon>
        <taxon>Glomerellaceae</taxon>
        <taxon>Colletotrichum</taxon>
        <taxon>Colletotrichum acutatum species complex</taxon>
    </lineage>
</organism>
<dbReference type="Proteomes" id="UP001239213">
    <property type="component" value="Unassembled WGS sequence"/>
</dbReference>